<gene>
    <name evidence="2" type="ORF">I553_10344</name>
</gene>
<dbReference type="AlphaFoldDB" id="X7ZJG6"/>
<dbReference type="EMBL" id="JAOB01000073">
    <property type="protein sequence ID" value="EUA19186.1"/>
    <property type="molecule type" value="Genomic_DNA"/>
</dbReference>
<evidence type="ECO:0000256" key="1">
    <source>
        <dbReference type="SAM" id="Phobius"/>
    </source>
</evidence>
<organism evidence="2">
    <name type="scientific">Mycobacterium xenopi 4042</name>
    <dbReference type="NCBI Taxonomy" id="1299334"/>
    <lineage>
        <taxon>Bacteria</taxon>
        <taxon>Bacillati</taxon>
        <taxon>Actinomycetota</taxon>
        <taxon>Actinomycetes</taxon>
        <taxon>Mycobacteriales</taxon>
        <taxon>Mycobacteriaceae</taxon>
        <taxon>Mycobacterium</taxon>
    </lineage>
</organism>
<keyword evidence="1" id="KW-0812">Transmembrane</keyword>
<keyword evidence="1" id="KW-1133">Transmembrane helix</keyword>
<protein>
    <submittedName>
        <fullName evidence="2">Uncharacterized protein</fullName>
    </submittedName>
</protein>
<proteinExistence type="predicted"/>
<dbReference type="PATRIC" id="fig|1299334.3.peg.7951"/>
<name>X7ZJG6_MYCXE</name>
<evidence type="ECO:0000313" key="2">
    <source>
        <dbReference type="EMBL" id="EUA19186.1"/>
    </source>
</evidence>
<feature type="transmembrane region" description="Helical" evidence="1">
    <location>
        <begin position="32"/>
        <end position="49"/>
    </location>
</feature>
<reference evidence="2" key="1">
    <citation type="submission" date="2014-01" db="EMBL/GenBank/DDBJ databases">
        <authorList>
            <person name="Brown-Elliot B."/>
            <person name="Wallace R."/>
            <person name="Lenaerts A."/>
            <person name="Ordway D."/>
            <person name="DeGroote M.A."/>
            <person name="Parker T."/>
            <person name="Sizemore C."/>
            <person name="Tallon L.J."/>
            <person name="Sadzewicz L.K."/>
            <person name="Sengamalay N."/>
            <person name="Fraser C.M."/>
            <person name="Hine E."/>
            <person name="Shefchek K.A."/>
            <person name="Das S.P."/>
            <person name="Tettelin H."/>
        </authorList>
    </citation>
    <scope>NUCLEOTIDE SEQUENCE [LARGE SCALE GENOMIC DNA]</scope>
    <source>
        <strain evidence="2">4042</strain>
    </source>
</reference>
<keyword evidence="1" id="KW-0472">Membrane</keyword>
<sequence>MSRAPHPADNEGLSSPPRARRGISASGFDMDIGVILFLLVLAIWVFAIWRDYGARRTHRKG</sequence>
<comment type="caution">
    <text evidence="2">The sequence shown here is derived from an EMBL/GenBank/DDBJ whole genome shotgun (WGS) entry which is preliminary data.</text>
</comment>
<accession>X7ZJG6</accession>